<accession>A0A816BY87</accession>
<evidence type="ECO:0000313" key="2">
    <source>
        <dbReference type="EMBL" id="CAF4501706.1"/>
    </source>
</evidence>
<dbReference type="EMBL" id="CAJOBC010106140">
    <property type="protein sequence ID" value="CAF4501706.1"/>
    <property type="molecule type" value="Genomic_DNA"/>
</dbReference>
<dbReference type="AlphaFoldDB" id="A0A816BY87"/>
<protein>
    <submittedName>
        <fullName evidence="1">Uncharacterized protein</fullName>
    </submittedName>
</protein>
<gene>
    <name evidence="1" type="ORF">GPM918_LOCUS43390</name>
    <name evidence="2" type="ORF">SRO942_LOCUS44872</name>
</gene>
<dbReference type="Proteomes" id="UP000663829">
    <property type="component" value="Unassembled WGS sequence"/>
</dbReference>
<feature type="non-terminal residue" evidence="1">
    <location>
        <position position="1"/>
    </location>
</feature>
<name>A0A816BY87_9BILA</name>
<dbReference type="EMBL" id="CAJNOQ010039202">
    <property type="protein sequence ID" value="CAF1615628.1"/>
    <property type="molecule type" value="Genomic_DNA"/>
</dbReference>
<reference evidence="1" key="1">
    <citation type="submission" date="2021-02" db="EMBL/GenBank/DDBJ databases">
        <authorList>
            <person name="Nowell W R."/>
        </authorList>
    </citation>
    <scope>NUCLEOTIDE SEQUENCE</scope>
</reference>
<dbReference type="Proteomes" id="UP000681722">
    <property type="component" value="Unassembled WGS sequence"/>
</dbReference>
<proteinExistence type="predicted"/>
<keyword evidence="3" id="KW-1185">Reference proteome</keyword>
<organism evidence="1 3">
    <name type="scientific">Didymodactylos carnosus</name>
    <dbReference type="NCBI Taxonomy" id="1234261"/>
    <lineage>
        <taxon>Eukaryota</taxon>
        <taxon>Metazoa</taxon>
        <taxon>Spiralia</taxon>
        <taxon>Gnathifera</taxon>
        <taxon>Rotifera</taxon>
        <taxon>Eurotatoria</taxon>
        <taxon>Bdelloidea</taxon>
        <taxon>Philodinida</taxon>
        <taxon>Philodinidae</taxon>
        <taxon>Didymodactylos</taxon>
    </lineage>
</organism>
<evidence type="ECO:0000313" key="3">
    <source>
        <dbReference type="Proteomes" id="UP000663829"/>
    </source>
</evidence>
<sequence>FHAYFDILGYSVLGDKEKTSIAHDLKAIVNNGSLFDMLPPSPSNINNSTPTSLEGTVEVTTTEAFHVYKTKLLIDS</sequence>
<comment type="caution">
    <text evidence="1">The sequence shown here is derived from an EMBL/GenBank/DDBJ whole genome shotgun (WGS) entry which is preliminary data.</text>
</comment>
<evidence type="ECO:0000313" key="1">
    <source>
        <dbReference type="EMBL" id="CAF1615628.1"/>
    </source>
</evidence>